<keyword evidence="1" id="KW-0067">ATP-binding</keyword>
<dbReference type="GO" id="GO:0016308">
    <property type="term" value="F:1-phosphatidylinositol-4-phosphate 5-kinase activity"/>
    <property type="evidence" value="ECO:0007669"/>
    <property type="project" value="TreeGrafter"/>
</dbReference>
<reference evidence="4" key="1">
    <citation type="submission" date="2021-01" db="EMBL/GenBank/DDBJ databases">
        <authorList>
            <person name="Corre E."/>
            <person name="Pelletier E."/>
            <person name="Niang G."/>
            <person name="Scheremetjew M."/>
            <person name="Finn R."/>
            <person name="Kale V."/>
            <person name="Holt S."/>
            <person name="Cochrane G."/>
            <person name="Meng A."/>
            <person name="Brown T."/>
            <person name="Cohen L."/>
        </authorList>
    </citation>
    <scope>NUCLEOTIDE SEQUENCE</scope>
    <source>
        <strain evidence="4">Isolate 1302-5</strain>
    </source>
</reference>
<evidence type="ECO:0000313" key="4">
    <source>
        <dbReference type="EMBL" id="CAE2266426.1"/>
    </source>
</evidence>
<dbReference type="PANTHER" id="PTHR23086:SF8">
    <property type="entry name" value="PHOSPHATIDYLINOSITOL 5-PHOSPHATE 4-KINASE, ISOFORM A"/>
    <property type="match status" value="1"/>
</dbReference>
<sequence length="1546" mass="165531">MTGSDAQVEPDSDASIAKLSRVAAEDMGAGTIPNGALRKMAGEGDEFVEVVKAPSEQGSLPPADQSFEADFGEMEPLLPSPLLNNDGSAPTPVPALPSVPSPSMRQTEAEILSIPSELARQVTPRIKGSFAPKPPSLPPSRLPSLDDSEGDAPGLEGGSSSGPSPSHPVSARRDSASKPPSGPLPPRPPGGWNRSSASSGRVSTLLYHSVKGGGPVGAGARATSPVNTIDTYGGGEGDSPSLSPSYGTGGGTNPGLVTPVQGPARGPRIDNPHSSSLIGGTISLVPAPATPGGASNPGEVANAAAALSHVKIEEGSPAYYALQANQDVRVGKIDKFARKMNAQSLRRAVKRASMRVGFGNRRGKPPRIPVRGQEDREGAGGKALTMSLPTELGRVVEEDEDEYMSGENVEVVMGPEGKPKSTAVAKLAAAGADFAEHAYSAPPGLMMEAQEEQDDGAVLEPVDIEGPEGLDETIRTSSRTVKDITHDEEKEEIVPADDEKDTERLVRSSGSFEVVATAAAGTAATFNASDKQDVVLTKVQTAEVSPDQSLLMERQDSGRKKATGAAAVAAGAAAVGAAVAGMTGTAGGGANEVNSPSSAAVAMTGEDDGNAAAAAAAATVSADVPKEKQGKSKRKKRKDKDSRSPDETSVNEGDIEDPSSHVTFAVSDKEGGKSSKEGSRMGKSLKIKKKKKKDKHDDEEIDFAGLLTERRWKKRKKHQAKKDARKSYVKGKVIDREHELYTLSIAVMLGLRTSIAMTNGQLGQSGAAKAGGLTEEQTKSLSESELQTAQEGKCPTGCRDREGKQHHEGKRWLDGDDFMSVEKYVFRPNGSANTPPHQLSHTFKFKDYSPLAFAYIRRMFGVNEYEFLLSVCGNANFIEFISNAKSGQFFFYSNDGKYMIKTMTNAESKFLRRILPHYFRHCAQNPNTLVTKFLGMYRVKLYHLRRNVKFVIMNSVFDTDKVLQSFFDLKGSVTGRDARPGEAVKKDNDVRRGMPDAAFALPPSVRQNMREQVVRDCDFLREMKIMDYSMLVGVHHTPWRHGSAGMGPSSAPPGLGERGVSFRDLTGRQSHGGSGGQGADRSSLLRNHQVASSPALMRIENAILTDSSNGGEHMAGAMLGAINARTSGAMDSSGSVGSAAAGSTSRPPPSPAFLSAHDTTSGSVGHDGSGTAATTQPSHRRTFDSITSLPEGVAGSLADPPSVASYSTIDHYFDEDDDYSYLEGAYSRRRMGSEADDWGAGAGANVGMGSGMLYGATGEEELYPRQPPDALEIKKEEATEQMYWPFHRLYDIYGQRRWLPLMVPEAEEEGSGIDNAGEGHNTEDEERTELIANTGPAKVDPLPRPDTQSSSIDMMKRICCPPPDERMGQEGNTKWPLKNFEPPVSNRKDGGLMMDVTGLELPLKLCPGGGPGSKSRPYEGKIFYMGIIDVLQQFNIRKRFEAKYRRMRGSGWQDASCVHPDLYAERFIQFFDEYSQRHGLPNKEVELSEHDDDDEEGVEEIVFHKNEEELSTSEWSSKSKSTSEGISGHDANGALEGSETETKKTK</sequence>
<gene>
    <name evidence="4" type="ORF">OAUR00152_LOCUS29132</name>
</gene>
<proteinExistence type="predicted"/>
<feature type="compositionally biased region" description="Pro residues" evidence="2">
    <location>
        <begin position="132"/>
        <end position="141"/>
    </location>
</feature>
<keyword evidence="1" id="KW-0547">Nucleotide-binding</keyword>
<feature type="compositionally biased region" description="Polar residues" evidence="2">
    <location>
        <begin position="779"/>
        <end position="790"/>
    </location>
</feature>
<dbReference type="EMBL" id="HBKQ01042272">
    <property type="protein sequence ID" value="CAE2266426.1"/>
    <property type="molecule type" value="Transcribed_RNA"/>
</dbReference>
<dbReference type="SMART" id="SM00330">
    <property type="entry name" value="PIPKc"/>
    <property type="match status" value="1"/>
</dbReference>
<keyword evidence="1" id="KW-0808">Transferase</keyword>
<dbReference type="Gene3D" id="3.30.810.10">
    <property type="entry name" value="2-Layer Sandwich"/>
    <property type="match status" value="2"/>
</dbReference>
<feature type="region of interest" description="Disordered" evidence="2">
    <location>
        <begin position="1042"/>
        <end position="1083"/>
    </location>
</feature>
<dbReference type="InterPro" id="IPR023610">
    <property type="entry name" value="PInositol-4/5-P-5/4-kinase"/>
</dbReference>
<dbReference type="PROSITE" id="PS51455">
    <property type="entry name" value="PIPK"/>
    <property type="match status" value="1"/>
</dbReference>
<feature type="region of interest" description="Disordered" evidence="2">
    <location>
        <begin position="75"/>
        <end position="297"/>
    </location>
</feature>
<feature type="compositionally biased region" description="Pro residues" evidence="2">
    <location>
        <begin position="180"/>
        <end position="189"/>
    </location>
</feature>
<protein>
    <recommendedName>
        <fullName evidence="3">PIPK domain-containing protein</fullName>
    </recommendedName>
</protein>
<feature type="compositionally biased region" description="Acidic residues" evidence="2">
    <location>
        <begin position="1489"/>
        <end position="1499"/>
    </location>
</feature>
<feature type="region of interest" description="Disordered" evidence="2">
    <location>
        <begin position="765"/>
        <end position="806"/>
    </location>
</feature>
<evidence type="ECO:0000259" key="3">
    <source>
        <dbReference type="PROSITE" id="PS51455"/>
    </source>
</evidence>
<feature type="region of interest" description="Disordered" evidence="2">
    <location>
        <begin position="1487"/>
        <end position="1546"/>
    </location>
</feature>
<dbReference type="SUPFAM" id="SSF56104">
    <property type="entry name" value="SAICAR synthase-like"/>
    <property type="match status" value="2"/>
</dbReference>
<organism evidence="4">
    <name type="scientific">Odontella aurita</name>
    <dbReference type="NCBI Taxonomy" id="265563"/>
    <lineage>
        <taxon>Eukaryota</taxon>
        <taxon>Sar</taxon>
        <taxon>Stramenopiles</taxon>
        <taxon>Ochrophyta</taxon>
        <taxon>Bacillariophyta</taxon>
        <taxon>Mediophyceae</taxon>
        <taxon>Biddulphiophycidae</taxon>
        <taxon>Eupodiscales</taxon>
        <taxon>Odontellaceae</taxon>
        <taxon>Odontella</taxon>
    </lineage>
</organism>
<feature type="compositionally biased region" description="Low complexity" evidence="2">
    <location>
        <begin position="1128"/>
        <end position="1145"/>
    </location>
</feature>
<accession>A0A7S4JKG2</accession>
<evidence type="ECO:0000256" key="1">
    <source>
        <dbReference type="PROSITE-ProRule" id="PRU00781"/>
    </source>
</evidence>
<feature type="region of interest" description="Disordered" evidence="2">
    <location>
        <begin position="357"/>
        <end position="381"/>
    </location>
</feature>
<dbReference type="PANTHER" id="PTHR23086">
    <property type="entry name" value="PHOSPHATIDYLINOSITOL-4-PHOSPHATE 5-KINASE"/>
    <property type="match status" value="1"/>
</dbReference>
<dbReference type="GO" id="GO:0005886">
    <property type="term" value="C:plasma membrane"/>
    <property type="evidence" value="ECO:0007669"/>
    <property type="project" value="TreeGrafter"/>
</dbReference>
<dbReference type="CDD" id="cd00139">
    <property type="entry name" value="PIPKc"/>
    <property type="match status" value="1"/>
</dbReference>
<dbReference type="InterPro" id="IPR027484">
    <property type="entry name" value="PInositol-4-P-5-kinase_N"/>
</dbReference>
<feature type="region of interest" description="Disordered" evidence="2">
    <location>
        <begin position="1128"/>
        <end position="1182"/>
    </location>
</feature>
<keyword evidence="1" id="KW-0418">Kinase</keyword>
<feature type="compositionally biased region" description="Polar residues" evidence="2">
    <location>
        <begin position="193"/>
        <end position="202"/>
    </location>
</feature>
<feature type="region of interest" description="Disordered" evidence="2">
    <location>
        <begin position="611"/>
        <end position="698"/>
    </location>
</feature>
<dbReference type="GO" id="GO:0046854">
    <property type="term" value="P:phosphatidylinositol phosphate biosynthetic process"/>
    <property type="evidence" value="ECO:0007669"/>
    <property type="project" value="TreeGrafter"/>
</dbReference>
<dbReference type="InterPro" id="IPR002498">
    <property type="entry name" value="PInositol-4-P-4/5-kinase_core"/>
</dbReference>
<feature type="compositionally biased region" description="Low complexity" evidence="2">
    <location>
        <begin position="1512"/>
        <end position="1524"/>
    </location>
</feature>
<dbReference type="Gene3D" id="3.30.800.10">
    <property type="entry name" value="Phosphatidylinositol Phosphate Kinase II Beta"/>
    <property type="match status" value="1"/>
</dbReference>
<name>A0A7S4JKG2_9STRA</name>
<dbReference type="InterPro" id="IPR027483">
    <property type="entry name" value="PInositol-4-P-4/5-kinase_C_sf"/>
</dbReference>
<evidence type="ECO:0000256" key="2">
    <source>
        <dbReference type="SAM" id="MobiDB-lite"/>
    </source>
</evidence>
<feature type="domain" description="PIPK" evidence="3">
    <location>
        <begin position="781"/>
        <end position="1475"/>
    </location>
</feature>
<feature type="compositionally biased region" description="Pro residues" evidence="2">
    <location>
        <begin position="91"/>
        <end position="100"/>
    </location>
</feature>
<dbReference type="Pfam" id="PF01504">
    <property type="entry name" value="PIP5K"/>
    <property type="match status" value="2"/>
</dbReference>
<feature type="region of interest" description="Disordered" evidence="2">
    <location>
        <begin position="1364"/>
        <end position="1389"/>
    </location>
</feature>
<feature type="compositionally biased region" description="Basic residues" evidence="2">
    <location>
        <begin position="683"/>
        <end position="694"/>
    </location>
</feature>
<feature type="compositionally biased region" description="Basic and acidic residues" evidence="2">
    <location>
        <begin position="667"/>
        <end position="680"/>
    </location>
</feature>
<dbReference type="GO" id="GO:0005524">
    <property type="term" value="F:ATP binding"/>
    <property type="evidence" value="ECO:0007669"/>
    <property type="project" value="UniProtKB-UniRule"/>
</dbReference>